<dbReference type="PATRIC" id="fig|688269.3.peg.97"/>
<comment type="similarity">
    <text evidence="6">Belongs to the transcriptional regulatory Rex family.</text>
</comment>
<comment type="caution">
    <text evidence="6">Lacks conserved residue(s) required for the propagation of feature annotation.</text>
</comment>
<dbReference type="OrthoDB" id="9784760at2"/>
<dbReference type="KEGG" id="tta:Theth_0096"/>
<dbReference type="SUPFAM" id="SSF51735">
    <property type="entry name" value="NAD(P)-binding Rossmann-fold domains"/>
    <property type="match status" value="1"/>
</dbReference>
<evidence type="ECO:0000313" key="9">
    <source>
        <dbReference type="Proteomes" id="UP000006804"/>
    </source>
</evidence>
<keyword evidence="9" id="KW-1185">Reference proteome</keyword>
<protein>
    <recommendedName>
        <fullName evidence="6">Redox-sensing transcriptional repressor Rex</fullName>
    </recommendedName>
</protein>
<dbReference type="GO" id="GO:0003700">
    <property type="term" value="F:DNA-binding transcription factor activity"/>
    <property type="evidence" value="ECO:0007669"/>
    <property type="project" value="UniProtKB-UniRule"/>
</dbReference>
<keyword evidence="3 6" id="KW-0805">Transcription regulation</keyword>
<dbReference type="GO" id="GO:0051775">
    <property type="term" value="P:response to redox state"/>
    <property type="evidence" value="ECO:0007669"/>
    <property type="project" value="InterPro"/>
</dbReference>
<dbReference type="PANTHER" id="PTHR35786:SF1">
    <property type="entry name" value="REDOX-SENSING TRANSCRIPTIONAL REPRESSOR REX 1"/>
    <property type="match status" value="1"/>
</dbReference>
<evidence type="ECO:0000256" key="5">
    <source>
        <dbReference type="ARBA" id="ARBA00023163"/>
    </source>
</evidence>
<evidence type="ECO:0000256" key="4">
    <source>
        <dbReference type="ARBA" id="ARBA00023125"/>
    </source>
</evidence>
<dbReference type="eggNOG" id="COG2344">
    <property type="taxonomic scope" value="Bacteria"/>
</dbReference>
<proteinExistence type="inferred from homology"/>
<name>F7YU99_9THEM</name>
<dbReference type="GO" id="GO:0003677">
    <property type="term" value="F:DNA binding"/>
    <property type="evidence" value="ECO:0007669"/>
    <property type="project" value="UniProtKB-UniRule"/>
</dbReference>
<dbReference type="NCBIfam" id="NF003995">
    <property type="entry name" value="PRK05472.2-4"/>
    <property type="match status" value="1"/>
</dbReference>
<dbReference type="SMART" id="SM00881">
    <property type="entry name" value="CoA_binding"/>
    <property type="match status" value="1"/>
</dbReference>
<comment type="subcellular location">
    <subcellularLocation>
        <location evidence="6">Cytoplasm</location>
    </subcellularLocation>
</comment>
<dbReference type="STRING" id="688269.Theth_0096"/>
<evidence type="ECO:0000256" key="6">
    <source>
        <dbReference type="HAMAP-Rule" id="MF_01131"/>
    </source>
</evidence>
<gene>
    <name evidence="6" type="primary">rex</name>
    <name evidence="8" type="ORF">Theth_0096</name>
</gene>
<dbReference type="SUPFAM" id="SSF46785">
    <property type="entry name" value="Winged helix' DNA-binding domain"/>
    <property type="match status" value="1"/>
</dbReference>
<dbReference type="RefSeq" id="WP_013931426.1">
    <property type="nucleotide sequence ID" value="NC_015707.1"/>
</dbReference>
<keyword evidence="6" id="KW-0520">NAD</keyword>
<comment type="subunit">
    <text evidence="6">Homodimer.</text>
</comment>
<dbReference type="InterPro" id="IPR003781">
    <property type="entry name" value="CoA-bd"/>
</dbReference>
<dbReference type="NCBIfam" id="NF003994">
    <property type="entry name" value="PRK05472.2-3"/>
    <property type="match status" value="1"/>
</dbReference>
<dbReference type="InterPro" id="IPR022876">
    <property type="entry name" value="Tscrpt_rep_Rex"/>
</dbReference>
<dbReference type="GO" id="GO:0005737">
    <property type="term" value="C:cytoplasm"/>
    <property type="evidence" value="ECO:0007669"/>
    <property type="project" value="UniProtKB-SubCell"/>
</dbReference>
<evidence type="ECO:0000256" key="3">
    <source>
        <dbReference type="ARBA" id="ARBA00023015"/>
    </source>
</evidence>
<dbReference type="InterPro" id="IPR036291">
    <property type="entry name" value="NAD(P)-bd_dom_sf"/>
</dbReference>
<dbReference type="NCBIfam" id="NF003996">
    <property type="entry name" value="PRK05472.2-5"/>
    <property type="match status" value="1"/>
</dbReference>
<dbReference type="AlphaFoldDB" id="F7YU99"/>
<dbReference type="EMBL" id="CP002351">
    <property type="protein sequence ID" value="AEH50202.1"/>
    <property type="molecule type" value="Genomic_DNA"/>
</dbReference>
<keyword evidence="2 6" id="KW-0678">Repressor</keyword>
<dbReference type="Pfam" id="PF02629">
    <property type="entry name" value="CoA_binding"/>
    <property type="match status" value="1"/>
</dbReference>
<evidence type="ECO:0000259" key="7">
    <source>
        <dbReference type="SMART" id="SM00881"/>
    </source>
</evidence>
<organism evidence="8 9">
    <name type="scientific">Pseudothermotoga thermarum DSM 5069</name>
    <dbReference type="NCBI Taxonomy" id="688269"/>
    <lineage>
        <taxon>Bacteria</taxon>
        <taxon>Thermotogati</taxon>
        <taxon>Thermotogota</taxon>
        <taxon>Thermotogae</taxon>
        <taxon>Thermotogales</taxon>
        <taxon>Thermotogaceae</taxon>
        <taxon>Pseudothermotoga</taxon>
    </lineage>
</organism>
<feature type="domain" description="CoA-binding" evidence="7">
    <location>
        <begin position="85"/>
        <end position="188"/>
    </location>
</feature>
<dbReference type="HOGENOM" id="CLU_061534_1_0_0"/>
<dbReference type="PANTHER" id="PTHR35786">
    <property type="entry name" value="REDOX-SENSING TRANSCRIPTIONAL REPRESSOR REX"/>
    <property type="match status" value="1"/>
</dbReference>
<dbReference type="Pfam" id="PF06971">
    <property type="entry name" value="Put_DNA-bind_N"/>
    <property type="match status" value="1"/>
</dbReference>
<sequence>MTLLKNLRGVAMIYIPYVVLERLKEYRKILLNLDCEYVTSEEIAKLAGVSSDLVRRDFMYLKINGQKKKGYNRIALLTELDETFAVKRNLNIIVVGGNRLGQALVTYDGFSSCGVRVVAIFDNNPENAGKFVEDLVILSLEPDILRRVIKRFSVSIAAVCVLPKDAQRVVDLLVENGIVGIWNFTPVKLAVPENVIVVDADLTSSLLMLKRLVDTKVFQKSEASNAYTSQE</sequence>
<keyword evidence="4 6" id="KW-0238">DNA-binding</keyword>
<evidence type="ECO:0000313" key="8">
    <source>
        <dbReference type="EMBL" id="AEH50202.1"/>
    </source>
</evidence>
<dbReference type="Gene3D" id="1.10.10.10">
    <property type="entry name" value="Winged helix-like DNA-binding domain superfamily/Winged helix DNA-binding domain"/>
    <property type="match status" value="1"/>
</dbReference>
<keyword evidence="1 6" id="KW-0963">Cytoplasm</keyword>
<reference evidence="8 9" key="1">
    <citation type="submission" date="2010-11" db="EMBL/GenBank/DDBJ databases">
        <title>The complete genome of Thermotoga thermarum DSM 5069.</title>
        <authorList>
            <consortium name="US DOE Joint Genome Institute (JGI-PGF)"/>
            <person name="Lucas S."/>
            <person name="Copeland A."/>
            <person name="Lapidus A."/>
            <person name="Bruce D."/>
            <person name="Goodwin L."/>
            <person name="Pitluck S."/>
            <person name="Kyrpides N."/>
            <person name="Mavromatis K."/>
            <person name="Ivanova N."/>
            <person name="Zeytun A."/>
            <person name="Brettin T."/>
            <person name="Detter J.C."/>
            <person name="Tapia R."/>
            <person name="Han C."/>
            <person name="Land M."/>
            <person name="Hauser L."/>
            <person name="Markowitz V."/>
            <person name="Cheng J.-F."/>
            <person name="Hugenholtz P."/>
            <person name="Woyke T."/>
            <person name="Wu D."/>
            <person name="Spring S."/>
            <person name="Schroeder M."/>
            <person name="Brambilla E."/>
            <person name="Klenk H.-P."/>
            <person name="Eisen J.A."/>
        </authorList>
    </citation>
    <scope>NUCLEOTIDE SEQUENCE [LARGE SCALE GENOMIC DNA]</scope>
    <source>
        <strain evidence="8 9">DSM 5069</strain>
    </source>
</reference>
<comment type="function">
    <text evidence="6">Modulates transcription in response to changes in cellular NADH/NAD(+) redox state.</text>
</comment>
<accession>F7YU99</accession>
<evidence type="ECO:0000256" key="2">
    <source>
        <dbReference type="ARBA" id="ARBA00022491"/>
    </source>
</evidence>
<dbReference type="GO" id="GO:0045892">
    <property type="term" value="P:negative regulation of DNA-templated transcription"/>
    <property type="evidence" value="ECO:0007669"/>
    <property type="project" value="InterPro"/>
</dbReference>
<dbReference type="Gene3D" id="3.40.50.720">
    <property type="entry name" value="NAD(P)-binding Rossmann-like Domain"/>
    <property type="match status" value="1"/>
</dbReference>
<dbReference type="Proteomes" id="UP000006804">
    <property type="component" value="Chromosome"/>
</dbReference>
<dbReference type="InterPro" id="IPR009718">
    <property type="entry name" value="Rex_DNA-bd_C_dom"/>
</dbReference>
<dbReference type="InterPro" id="IPR036388">
    <property type="entry name" value="WH-like_DNA-bd_sf"/>
</dbReference>
<dbReference type="HAMAP" id="MF_01131">
    <property type="entry name" value="Rex"/>
    <property type="match status" value="1"/>
</dbReference>
<keyword evidence="5 6" id="KW-0804">Transcription</keyword>
<evidence type="ECO:0000256" key="1">
    <source>
        <dbReference type="ARBA" id="ARBA00022490"/>
    </source>
</evidence>
<dbReference type="InterPro" id="IPR036390">
    <property type="entry name" value="WH_DNA-bd_sf"/>
</dbReference>